<keyword evidence="4" id="KW-1185">Reference proteome</keyword>
<evidence type="ECO:0000313" key="3">
    <source>
        <dbReference type="EMBL" id="MFD1812272.1"/>
    </source>
</evidence>
<dbReference type="EMBL" id="JBHUFB010000009">
    <property type="protein sequence ID" value="MFD1812272.1"/>
    <property type="molecule type" value="Genomic_DNA"/>
</dbReference>
<evidence type="ECO:0000313" key="4">
    <source>
        <dbReference type="Proteomes" id="UP001597286"/>
    </source>
</evidence>
<keyword evidence="1" id="KW-0521">NADP</keyword>
<accession>A0ABW4P1B2</accession>
<comment type="caution">
    <text evidence="3">The sequence shown here is derived from an EMBL/GenBank/DDBJ whole genome shotgun (WGS) entry which is preliminary data.</text>
</comment>
<dbReference type="Pfam" id="PF13460">
    <property type="entry name" value="NAD_binding_10"/>
    <property type="match status" value="1"/>
</dbReference>
<dbReference type="InterPro" id="IPR051164">
    <property type="entry name" value="NmrA-like_oxidored"/>
</dbReference>
<dbReference type="PANTHER" id="PTHR42748:SF3">
    <property type="entry name" value="BLL4366 PROTEIN"/>
    <property type="match status" value="1"/>
</dbReference>
<evidence type="ECO:0000256" key="1">
    <source>
        <dbReference type="ARBA" id="ARBA00022857"/>
    </source>
</evidence>
<evidence type="ECO:0000259" key="2">
    <source>
        <dbReference type="Pfam" id="PF13460"/>
    </source>
</evidence>
<sequence>MRIVVVGGTGHIGRQVVEHLRESGHDAVAASPSTGVDVLTGSGLAEAFAGADVVVDVSNAPSFDGPVVLDFFERSTANQLAAEEAAGVKHHVALSIVGVDRLVPSDSVGYLDGKVRQEQLIIEGPVPYTLVRATQFHEFIGMIADASTRDDGVHLPHYLFQPVAAADVAALVAETAQGEPRVEVEIAGATRAPMDELIGGVLRDRGDARTVIRDDDAGYFGADLAEDGLVPVVDGAVIGSTALAV</sequence>
<dbReference type="PANTHER" id="PTHR42748">
    <property type="entry name" value="NITROGEN METABOLITE REPRESSION PROTEIN NMRA FAMILY MEMBER"/>
    <property type="match status" value="1"/>
</dbReference>
<protein>
    <submittedName>
        <fullName evidence="3">SDR family oxidoreductase</fullName>
    </submittedName>
</protein>
<feature type="domain" description="NAD(P)-binding" evidence="2">
    <location>
        <begin position="7"/>
        <end position="176"/>
    </location>
</feature>
<reference evidence="4" key="1">
    <citation type="journal article" date="2019" name="Int. J. Syst. Evol. Microbiol.">
        <title>The Global Catalogue of Microorganisms (GCM) 10K type strain sequencing project: providing services to taxonomists for standard genome sequencing and annotation.</title>
        <authorList>
            <consortium name="The Broad Institute Genomics Platform"/>
            <consortium name="The Broad Institute Genome Sequencing Center for Infectious Disease"/>
            <person name="Wu L."/>
            <person name="Ma J."/>
        </authorList>
    </citation>
    <scope>NUCLEOTIDE SEQUENCE [LARGE SCALE GENOMIC DNA]</scope>
    <source>
        <strain evidence="4">DT72</strain>
    </source>
</reference>
<dbReference type="SUPFAM" id="SSF51735">
    <property type="entry name" value="NAD(P)-binding Rossmann-fold domains"/>
    <property type="match status" value="1"/>
</dbReference>
<gene>
    <name evidence="3" type="ORF">ACFSJG_08600</name>
</gene>
<name>A0ABW4P1B2_9NOCA</name>
<dbReference type="InterPro" id="IPR036291">
    <property type="entry name" value="NAD(P)-bd_dom_sf"/>
</dbReference>
<dbReference type="InterPro" id="IPR016040">
    <property type="entry name" value="NAD(P)-bd_dom"/>
</dbReference>
<dbReference type="RefSeq" id="WP_378484786.1">
    <property type="nucleotide sequence ID" value="NZ_JBHUFB010000009.1"/>
</dbReference>
<dbReference type="Gene3D" id="3.40.50.720">
    <property type="entry name" value="NAD(P)-binding Rossmann-like Domain"/>
    <property type="match status" value="1"/>
</dbReference>
<proteinExistence type="predicted"/>
<dbReference type="Proteomes" id="UP001597286">
    <property type="component" value="Unassembled WGS sequence"/>
</dbReference>
<organism evidence="3 4">
    <name type="scientific">Rhodococcus gannanensis</name>
    <dbReference type="NCBI Taxonomy" id="1960308"/>
    <lineage>
        <taxon>Bacteria</taxon>
        <taxon>Bacillati</taxon>
        <taxon>Actinomycetota</taxon>
        <taxon>Actinomycetes</taxon>
        <taxon>Mycobacteriales</taxon>
        <taxon>Nocardiaceae</taxon>
        <taxon>Rhodococcus</taxon>
    </lineage>
</organism>